<proteinExistence type="predicted"/>
<dbReference type="AlphaFoldDB" id="A0A8J3QFS7"/>
<name>A0A8J3QFS7_9ACTN</name>
<dbReference type="Proteomes" id="UP000612899">
    <property type="component" value="Unassembled WGS sequence"/>
</dbReference>
<keyword evidence="2" id="KW-1185">Reference proteome</keyword>
<accession>A0A8J3QFS7</accession>
<comment type="caution">
    <text evidence="1">The sequence shown here is derived from an EMBL/GenBank/DDBJ whole genome shotgun (WGS) entry which is preliminary data.</text>
</comment>
<evidence type="ECO:0000313" key="1">
    <source>
        <dbReference type="EMBL" id="GIH10065.1"/>
    </source>
</evidence>
<reference evidence="1" key="1">
    <citation type="submission" date="2021-01" db="EMBL/GenBank/DDBJ databases">
        <title>Whole genome shotgun sequence of Rhizocola hellebori NBRC 109834.</title>
        <authorList>
            <person name="Komaki H."/>
            <person name="Tamura T."/>
        </authorList>
    </citation>
    <scope>NUCLEOTIDE SEQUENCE</scope>
    <source>
        <strain evidence="1">NBRC 109834</strain>
    </source>
</reference>
<protein>
    <submittedName>
        <fullName evidence="1">Uncharacterized protein</fullName>
    </submittedName>
</protein>
<gene>
    <name evidence="1" type="ORF">Rhe02_81320</name>
</gene>
<organism evidence="1 2">
    <name type="scientific">Rhizocola hellebori</name>
    <dbReference type="NCBI Taxonomy" id="1392758"/>
    <lineage>
        <taxon>Bacteria</taxon>
        <taxon>Bacillati</taxon>
        <taxon>Actinomycetota</taxon>
        <taxon>Actinomycetes</taxon>
        <taxon>Micromonosporales</taxon>
        <taxon>Micromonosporaceae</taxon>
        <taxon>Rhizocola</taxon>
    </lineage>
</organism>
<dbReference type="EMBL" id="BONY01000083">
    <property type="protein sequence ID" value="GIH10065.1"/>
    <property type="molecule type" value="Genomic_DNA"/>
</dbReference>
<sequence>MTWEAIVNTTNPLGWEADPNDTFIRRLGEPAWEVLLDPADPARGYETGGADGCPEAQLLESGDVFLQLRVAPESLLAHKPTDMRTRHDEVAGVIFGPQFETICRDYLAHLEAKRGSKSESPEQ</sequence>
<evidence type="ECO:0000313" key="2">
    <source>
        <dbReference type="Proteomes" id="UP000612899"/>
    </source>
</evidence>